<evidence type="ECO:0000313" key="5">
    <source>
        <dbReference type="Proteomes" id="UP001218638"/>
    </source>
</evidence>
<dbReference type="KEGG" id="slom:PXH66_15955"/>
<protein>
    <submittedName>
        <fullName evidence="4">Tetratricopeptide repeat protein</fullName>
    </submittedName>
</protein>
<keyword evidence="5" id="KW-1185">Reference proteome</keyword>
<accession>A0AAE9ZZY5</accession>
<sequence>MRTASWRIRLAAVLVGAGLVMGGVMWYRQATGWRAAVPVVQPVMPEALAVRVEAAIGEIWAGGEGAKRAAGELARLYHANGFTDEAETVYAVLCERDATDPRWAYGWSELLGTAGRLAESEPLLRHVVTVAPEYGLARRKLADVLLKQGKGTQAKAVYESVLAEAPGDAFALLGLARIAVEEQRWLDARRHLEDVVGRHPMFAGGLSLLATVDDVLGETKRAAEMRRRAEAAGRFRAERDLWAEELLAYCFTSYGLRVAAAATDDAAWSRELLERAAELEPDVAANWQQWGRVLQEAKDWDGAERAYVQGLVAAPNDAQIYQDWVRLAREQRDLAMVFRVVEAGLAQCPDDAGLNYEWGRALVQQERLTEAVGPLERAVALDPYNQTAALELVAVWFRLGEPERAETELLAALERDPDFAPLLEFLVRFHVRGGRRAEAAVALERLAAAPNSTDALRNARQEFTARFGERR</sequence>
<dbReference type="InterPro" id="IPR019734">
    <property type="entry name" value="TPR_rpt"/>
</dbReference>
<dbReference type="RefSeq" id="WP_330930535.1">
    <property type="nucleotide sequence ID" value="NZ_CP119075.1"/>
</dbReference>
<keyword evidence="1" id="KW-0677">Repeat</keyword>
<dbReference type="EMBL" id="CP119075">
    <property type="protein sequence ID" value="WED63832.1"/>
    <property type="molecule type" value="Genomic_DNA"/>
</dbReference>
<dbReference type="PANTHER" id="PTHR45586">
    <property type="entry name" value="TPR REPEAT-CONTAINING PROTEIN PA4667"/>
    <property type="match status" value="1"/>
</dbReference>
<dbReference type="SUPFAM" id="SSF48452">
    <property type="entry name" value="TPR-like"/>
    <property type="match status" value="2"/>
</dbReference>
<evidence type="ECO:0000313" key="4">
    <source>
        <dbReference type="EMBL" id="WED63832.1"/>
    </source>
</evidence>
<gene>
    <name evidence="4" type="ORF">PXH66_15955</name>
</gene>
<name>A0AAE9ZZY5_9BACT</name>
<dbReference type="PANTHER" id="PTHR45586:SF1">
    <property type="entry name" value="LIPOPOLYSACCHARIDE ASSEMBLY PROTEIN B"/>
    <property type="match status" value="1"/>
</dbReference>
<evidence type="ECO:0000256" key="1">
    <source>
        <dbReference type="ARBA" id="ARBA00022737"/>
    </source>
</evidence>
<evidence type="ECO:0000256" key="3">
    <source>
        <dbReference type="PROSITE-ProRule" id="PRU00339"/>
    </source>
</evidence>
<proteinExistence type="predicted"/>
<dbReference type="Gene3D" id="1.25.40.10">
    <property type="entry name" value="Tetratricopeptide repeat domain"/>
    <property type="match status" value="2"/>
</dbReference>
<reference evidence="4" key="1">
    <citation type="submission" date="2023-03" db="EMBL/GenBank/DDBJ databases">
        <title>Lomoglobus Profundus gen. nov., sp. nov., a novel member of the phylum Verrucomicrobia, isolated from deep-marine sediment of South China Sea.</title>
        <authorList>
            <person name="Ahmad T."/>
            <person name="Ishaq S.E."/>
            <person name="Wang F."/>
        </authorList>
    </citation>
    <scope>NUCLEOTIDE SEQUENCE</scope>
    <source>
        <strain evidence="4">LMO-M01</strain>
    </source>
</reference>
<dbReference type="SMART" id="SM00028">
    <property type="entry name" value="TPR"/>
    <property type="match status" value="4"/>
</dbReference>
<evidence type="ECO:0000256" key="2">
    <source>
        <dbReference type="ARBA" id="ARBA00022803"/>
    </source>
</evidence>
<dbReference type="InterPro" id="IPR051012">
    <property type="entry name" value="CellSynth/LPSAsmb/PSIAsmb"/>
</dbReference>
<keyword evidence="2 3" id="KW-0802">TPR repeat</keyword>
<dbReference type="Proteomes" id="UP001218638">
    <property type="component" value="Chromosome"/>
</dbReference>
<dbReference type="InterPro" id="IPR011990">
    <property type="entry name" value="TPR-like_helical_dom_sf"/>
</dbReference>
<dbReference type="AlphaFoldDB" id="A0AAE9ZZY5"/>
<feature type="repeat" description="TPR" evidence="3">
    <location>
        <begin position="352"/>
        <end position="385"/>
    </location>
</feature>
<dbReference type="Pfam" id="PF14559">
    <property type="entry name" value="TPR_19"/>
    <property type="match status" value="2"/>
</dbReference>
<dbReference type="PROSITE" id="PS50005">
    <property type="entry name" value="TPR"/>
    <property type="match status" value="1"/>
</dbReference>
<organism evidence="4 5">
    <name type="scientific">Synoicihabitans lomoniglobus</name>
    <dbReference type="NCBI Taxonomy" id="2909285"/>
    <lineage>
        <taxon>Bacteria</taxon>
        <taxon>Pseudomonadati</taxon>
        <taxon>Verrucomicrobiota</taxon>
        <taxon>Opitutia</taxon>
        <taxon>Opitutales</taxon>
        <taxon>Opitutaceae</taxon>
        <taxon>Synoicihabitans</taxon>
    </lineage>
</organism>